<comment type="caution">
    <text evidence="2">The sequence shown here is derived from an EMBL/GenBank/DDBJ whole genome shotgun (WGS) entry which is preliminary data.</text>
</comment>
<evidence type="ECO:0000256" key="1">
    <source>
        <dbReference type="SAM" id="MobiDB-lite"/>
    </source>
</evidence>
<sequence length="122" mass="14194">MGAERTFKSMEELEKEPTLSLSNHKRLSDRVDLSDYSLQMSRSMDKVKDLLNSYIENLMATEKCKVSRSSISLHPHNLETALDWYSLQAKEEMKQLMDKMTIAYAEVRKYLALTVSMQQLIK</sequence>
<feature type="region of interest" description="Disordered" evidence="1">
    <location>
        <begin position="1"/>
        <end position="21"/>
    </location>
</feature>
<keyword evidence="3" id="KW-1185">Reference proteome</keyword>
<dbReference type="Proteomes" id="UP001283361">
    <property type="component" value="Unassembled WGS sequence"/>
</dbReference>
<dbReference type="EMBL" id="JAWDGP010000232">
    <property type="protein sequence ID" value="KAK3802477.1"/>
    <property type="molecule type" value="Genomic_DNA"/>
</dbReference>
<evidence type="ECO:0000313" key="3">
    <source>
        <dbReference type="Proteomes" id="UP001283361"/>
    </source>
</evidence>
<accession>A0AAE1BAA8</accession>
<proteinExistence type="predicted"/>
<dbReference type="AlphaFoldDB" id="A0AAE1BAA8"/>
<name>A0AAE1BAA8_9GAST</name>
<gene>
    <name evidence="2" type="ORF">RRG08_033116</name>
</gene>
<protein>
    <submittedName>
        <fullName evidence="2">Uncharacterized protein</fullName>
    </submittedName>
</protein>
<evidence type="ECO:0000313" key="2">
    <source>
        <dbReference type="EMBL" id="KAK3802477.1"/>
    </source>
</evidence>
<reference evidence="2" key="1">
    <citation type="journal article" date="2023" name="G3 (Bethesda)">
        <title>A reference genome for the long-term kleptoplast-retaining sea slug Elysia crispata morphotype clarki.</title>
        <authorList>
            <person name="Eastman K.E."/>
            <person name="Pendleton A.L."/>
            <person name="Shaikh M.A."/>
            <person name="Suttiyut T."/>
            <person name="Ogas R."/>
            <person name="Tomko P."/>
            <person name="Gavelis G."/>
            <person name="Widhalm J.R."/>
            <person name="Wisecaver J.H."/>
        </authorList>
    </citation>
    <scope>NUCLEOTIDE SEQUENCE</scope>
    <source>
        <strain evidence="2">ECLA1</strain>
    </source>
</reference>
<organism evidence="2 3">
    <name type="scientific">Elysia crispata</name>
    <name type="common">lettuce slug</name>
    <dbReference type="NCBI Taxonomy" id="231223"/>
    <lineage>
        <taxon>Eukaryota</taxon>
        <taxon>Metazoa</taxon>
        <taxon>Spiralia</taxon>
        <taxon>Lophotrochozoa</taxon>
        <taxon>Mollusca</taxon>
        <taxon>Gastropoda</taxon>
        <taxon>Heterobranchia</taxon>
        <taxon>Euthyneura</taxon>
        <taxon>Panpulmonata</taxon>
        <taxon>Sacoglossa</taxon>
        <taxon>Placobranchoidea</taxon>
        <taxon>Plakobranchidae</taxon>
        <taxon>Elysia</taxon>
    </lineage>
</organism>
<feature type="compositionally biased region" description="Basic and acidic residues" evidence="1">
    <location>
        <begin position="1"/>
        <end position="17"/>
    </location>
</feature>